<sequence>MPADALPVVVINYLLLEHTLGLLLIRPFVNVNITITAPTHNFWPWIPIFEPATANNSTKDFLQIPSHNFWPWIPVDSDDFFKRNDTKDYFELPTHNFWPFIPISEGNQTVEPTVPPKVPWPPSTNRYNYGEVMYKSILFFEVQRSGWLPEHRKIKWRGHSALEDHGSDGEDLSGGWYDSGDYVKFGLPMASATTLLLWGLVEYPDSYKSSGLLDDMRDCVRWPLDYFIKAHPQKYVFYGQVGDPYLDHTYWGRPEDMDMERPAYKLTPEAPGSDVIAETAAAMAAGYMAFKVADPGYAKLLLKHAQELFEFAENFRGAYSESIESAAEFYGSSNDEDELAWAAAWLYQATNNKAYIKKAEYWYKLAPDCWAQSWADKTCGTPVLLYKLTKDKKYLLDIEKMFYHWLPGGTIHYTPKGLAYKDGWGTLRYTANMAFLSLVAADLNVQKKAYRQWAKQQIHYMLGDAGRSYVIGFGQDPPTRPHHASSSCRPAPHDCSWADYNKPGPNSHTLYGALVGGPGRNDEYVDSRDDYIHNEVGCEYNGGFQSAVAALRNLELSPS</sequence>
<keyword evidence="7" id="KW-0326">Glycosidase</keyword>
<dbReference type="AlphaFoldDB" id="A0A9W2YKW6"/>
<dbReference type="EC" id="3.2.1.4" evidence="3"/>
<keyword evidence="8" id="KW-0624">Polysaccharide degradation</keyword>
<dbReference type="Gene3D" id="1.50.10.10">
    <property type="match status" value="1"/>
</dbReference>
<evidence type="ECO:0000256" key="5">
    <source>
        <dbReference type="ARBA" id="ARBA00023001"/>
    </source>
</evidence>
<evidence type="ECO:0000256" key="4">
    <source>
        <dbReference type="ARBA" id="ARBA00022801"/>
    </source>
</evidence>
<protein>
    <recommendedName>
        <fullName evidence="3">cellulase</fullName>
        <ecNumber evidence="3">3.2.1.4</ecNumber>
    </recommendedName>
</protein>
<organism evidence="10 11">
    <name type="scientific">Biomphalaria glabrata</name>
    <name type="common">Bloodfluke planorb</name>
    <name type="synonym">Freshwater snail</name>
    <dbReference type="NCBI Taxonomy" id="6526"/>
    <lineage>
        <taxon>Eukaryota</taxon>
        <taxon>Metazoa</taxon>
        <taxon>Spiralia</taxon>
        <taxon>Lophotrochozoa</taxon>
        <taxon>Mollusca</taxon>
        <taxon>Gastropoda</taxon>
        <taxon>Heterobranchia</taxon>
        <taxon>Euthyneura</taxon>
        <taxon>Panpulmonata</taxon>
        <taxon>Hygrophila</taxon>
        <taxon>Lymnaeoidea</taxon>
        <taxon>Planorbidae</taxon>
        <taxon>Biomphalaria</taxon>
    </lineage>
</organism>
<accession>A0A9W2YKW6</accession>
<gene>
    <name evidence="11" type="primary">LOC106079929</name>
</gene>
<evidence type="ECO:0000313" key="11">
    <source>
        <dbReference type="RefSeq" id="XP_055863427.1"/>
    </source>
</evidence>
<dbReference type="OMA" id="NNQGWSQ"/>
<evidence type="ECO:0000256" key="8">
    <source>
        <dbReference type="ARBA" id="ARBA00023326"/>
    </source>
</evidence>
<dbReference type="InterPro" id="IPR012341">
    <property type="entry name" value="6hp_glycosidase-like_sf"/>
</dbReference>
<evidence type="ECO:0000256" key="7">
    <source>
        <dbReference type="ARBA" id="ARBA00023295"/>
    </source>
</evidence>
<keyword evidence="10" id="KW-1185">Reference proteome</keyword>
<dbReference type="GO" id="GO:0030245">
    <property type="term" value="P:cellulose catabolic process"/>
    <property type="evidence" value="ECO:0007669"/>
    <property type="project" value="UniProtKB-KW"/>
</dbReference>
<evidence type="ECO:0000259" key="9">
    <source>
        <dbReference type="Pfam" id="PF00759"/>
    </source>
</evidence>
<evidence type="ECO:0000256" key="3">
    <source>
        <dbReference type="ARBA" id="ARBA00012601"/>
    </source>
</evidence>
<dbReference type="GeneID" id="106079929"/>
<evidence type="ECO:0000256" key="2">
    <source>
        <dbReference type="ARBA" id="ARBA00007072"/>
    </source>
</evidence>
<evidence type="ECO:0000256" key="1">
    <source>
        <dbReference type="ARBA" id="ARBA00000966"/>
    </source>
</evidence>
<proteinExistence type="inferred from homology"/>
<dbReference type="SUPFAM" id="SSF48208">
    <property type="entry name" value="Six-hairpin glycosidases"/>
    <property type="match status" value="1"/>
</dbReference>
<dbReference type="InterPro" id="IPR001701">
    <property type="entry name" value="Glyco_hydro_9"/>
</dbReference>
<comment type="similarity">
    <text evidence="2">Belongs to the glycosyl hydrolase 9 (cellulase E) family.</text>
</comment>
<comment type="catalytic activity">
    <reaction evidence="1">
        <text>Endohydrolysis of (1-&gt;4)-beta-D-glucosidic linkages in cellulose, lichenin and cereal beta-D-glucans.</text>
        <dbReference type="EC" id="3.2.1.4"/>
    </reaction>
</comment>
<dbReference type="RefSeq" id="XP_055863427.1">
    <property type="nucleotide sequence ID" value="XM_056007452.1"/>
</dbReference>
<keyword evidence="6" id="KW-0119">Carbohydrate metabolism</keyword>
<evidence type="ECO:0000313" key="10">
    <source>
        <dbReference type="Proteomes" id="UP001165740"/>
    </source>
</evidence>
<dbReference type="GO" id="GO:0008810">
    <property type="term" value="F:cellulase activity"/>
    <property type="evidence" value="ECO:0007669"/>
    <property type="project" value="UniProtKB-EC"/>
</dbReference>
<name>A0A9W2YKW6_BIOGL</name>
<keyword evidence="5" id="KW-0136">Cellulose degradation</keyword>
<dbReference type="Proteomes" id="UP001165740">
    <property type="component" value="Chromosome 13"/>
</dbReference>
<dbReference type="PANTHER" id="PTHR22298">
    <property type="entry name" value="ENDO-1,4-BETA-GLUCANASE"/>
    <property type="match status" value="1"/>
</dbReference>
<feature type="domain" description="Glycoside hydrolase family 9" evidence="9">
    <location>
        <begin position="129"/>
        <end position="547"/>
    </location>
</feature>
<dbReference type="OrthoDB" id="10257085at2759"/>
<dbReference type="InterPro" id="IPR008928">
    <property type="entry name" value="6-hairpin_glycosidase_sf"/>
</dbReference>
<evidence type="ECO:0000256" key="6">
    <source>
        <dbReference type="ARBA" id="ARBA00023277"/>
    </source>
</evidence>
<reference evidence="11" key="1">
    <citation type="submission" date="2025-08" db="UniProtKB">
        <authorList>
            <consortium name="RefSeq"/>
        </authorList>
    </citation>
    <scope>IDENTIFICATION</scope>
</reference>
<keyword evidence="4" id="KW-0378">Hydrolase</keyword>
<dbReference type="Pfam" id="PF00759">
    <property type="entry name" value="Glyco_hydro_9"/>
    <property type="match status" value="1"/>
</dbReference>